<reference evidence="4 5" key="1">
    <citation type="journal article" date="2014" name="PLoS ONE">
        <title>The first complete genome sequence of the class fimbriimonadia in the phylum armatimonadetes.</title>
        <authorList>
            <person name="Hu Z.Y."/>
            <person name="Wang Y.Z."/>
            <person name="Im W.T."/>
            <person name="Wang S.Y."/>
            <person name="Zhao G.P."/>
            <person name="Zheng H.J."/>
            <person name="Quan Z.X."/>
        </authorList>
    </citation>
    <scope>NUCLEOTIDE SEQUENCE [LARGE SCALE GENOMIC DNA]</scope>
    <source>
        <strain evidence="4">Gsoil 348</strain>
    </source>
</reference>
<dbReference type="GO" id="GO:0008239">
    <property type="term" value="F:dipeptidyl-peptidase activity"/>
    <property type="evidence" value="ECO:0007669"/>
    <property type="project" value="TreeGrafter"/>
</dbReference>
<dbReference type="SUPFAM" id="SSF82171">
    <property type="entry name" value="DPP6 N-terminal domain-like"/>
    <property type="match status" value="1"/>
</dbReference>
<dbReference type="GO" id="GO:0008236">
    <property type="term" value="F:serine-type peptidase activity"/>
    <property type="evidence" value="ECO:0007669"/>
    <property type="project" value="InterPro"/>
</dbReference>
<feature type="region of interest" description="Disordered" evidence="1">
    <location>
        <begin position="412"/>
        <end position="431"/>
    </location>
</feature>
<dbReference type="Gene3D" id="2.140.10.30">
    <property type="entry name" value="Dipeptidylpeptidase IV, N-terminal domain"/>
    <property type="match status" value="1"/>
</dbReference>
<dbReference type="OrthoDB" id="9777457at2"/>
<dbReference type="AlphaFoldDB" id="A0A068NP21"/>
<dbReference type="RefSeq" id="WP_158409180.1">
    <property type="nucleotide sequence ID" value="NZ_CP007139.1"/>
</dbReference>
<dbReference type="InterPro" id="IPR029058">
    <property type="entry name" value="AB_hydrolase_fold"/>
</dbReference>
<dbReference type="Gene3D" id="3.40.50.1820">
    <property type="entry name" value="alpha/beta hydrolase"/>
    <property type="match status" value="1"/>
</dbReference>
<sequence>MQPFLLAAAIALVPHPAKGELTVARVFGSEFSTQGSSLHGTWLPDGHHLVTEKASEIVRVDAVTGKSEVLVPASKLTPSGTKKPLPIEEFALSSDGKRLLIFTNSRKVWRQNTRGDYWVVDIPSGKLTKLGGDAAESTLMFAKLSPDGRRAGFVCKNNLYVEDLDTEKITPLTTDGNDTTINGTVDWVYEEELGIRDGWRWSPDGKSIAYWQLDTRREPTYTLLNYTDSRYPTPLRFPYPKTGETNADARIGVVSMEGGETTWTDVKADSDSGYLSRMDWAGNSGELLIQKQNRLQNQTDFRLANAKTGVSRSIFVDSDPAFVELLANDTDPNGVRWTEGSREFLVLSERDGWRHLYAVARDGASRLLTPGSFDVEGVAGVDEKNGIVYFNASPTAPTARFLYRANLSGQPDPQRVTPAGVGGTNGYDVSPTGDLAIHSHSQFGVPPDHELVQLPSHRQVRGTGDNEALKAKLRSVNLGPTKMVVLKTADGQPMDATLILPPNFDPRHRYPLFFNIYGEPWGATATDSWGAESYLFHQMLAQRGYIVASVDNRGTPSPKGRAWRKVIYKKIGVIASDDQAAAARQLSRLSYVDGSRIGVWGWSGGGSMTLNLMFRHPELYRLGMAVAPVPDVHLYDTIYQERYMGLPSDNASAYDQSSPITFAKNLRGSLLIVHGSGDDNVHYQGTERLVNKLVELDKPFQLMVYPNRTHAISEGPGTTRHLYELLERFLVTNMPPR</sequence>
<dbReference type="eggNOG" id="COG1506">
    <property type="taxonomic scope" value="Bacteria"/>
</dbReference>
<dbReference type="Proteomes" id="UP000027982">
    <property type="component" value="Chromosome"/>
</dbReference>
<dbReference type="GO" id="GO:0006508">
    <property type="term" value="P:proteolysis"/>
    <property type="evidence" value="ECO:0007669"/>
    <property type="project" value="InterPro"/>
</dbReference>
<organism evidence="4 5">
    <name type="scientific">Fimbriimonas ginsengisoli Gsoil 348</name>
    <dbReference type="NCBI Taxonomy" id="661478"/>
    <lineage>
        <taxon>Bacteria</taxon>
        <taxon>Bacillati</taxon>
        <taxon>Armatimonadota</taxon>
        <taxon>Fimbriimonadia</taxon>
        <taxon>Fimbriimonadales</taxon>
        <taxon>Fimbriimonadaceae</taxon>
        <taxon>Fimbriimonas</taxon>
    </lineage>
</organism>
<dbReference type="HOGENOM" id="CLU_006105_2_0_0"/>
<accession>A0A068NP21</accession>
<evidence type="ECO:0000259" key="2">
    <source>
        <dbReference type="Pfam" id="PF00326"/>
    </source>
</evidence>
<protein>
    <submittedName>
        <fullName evidence="4">Dipeptidyl peptidase IV</fullName>
    </submittedName>
</protein>
<feature type="domain" description="Dipeptidylpeptidase IV N-terminal" evidence="3">
    <location>
        <begin position="93"/>
        <end position="447"/>
    </location>
</feature>
<dbReference type="SUPFAM" id="SSF53474">
    <property type="entry name" value="alpha/beta-Hydrolases"/>
    <property type="match status" value="1"/>
</dbReference>
<dbReference type="Pfam" id="PF00930">
    <property type="entry name" value="DPPIV_N"/>
    <property type="match status" value="1"/>
</dbReference>
<evidence type="ECO:0000313" key="4">
    <source>
        <dbReference type="EMBL" id="AIE85112.1"/>
    </source>
</evidence>
<feature type="domain" description="Peptidase S9 prolyl oligopeptidase catalytic" evidence="2">
    <location>
        <begin position="538"/>
        <end position="733"/>
    </location>
</feature>
<dbReference type="InterPro" id="IPR001375">
    <property type="entry name" value="Peptidase_S9_cat"/>
</dbReference>
<proteinExistence type="predicted"/>
<dbReference type="InterPro" id="IPR002469">
    <property type="entry name" value="Peptidase_S9B_N"/>
</dbReference>
<dbReference type="InterPro" id="IPR050278">
    <property type="entry name" value="Serine_Prot_S9B/DPPIV"/>
</dbReference>
<gene>
    <name evidence="4" type="ORF">OP10G_1744</name>
</gene>
<evidence type="ECO:0000259" key="3">
    <source>
        <dbReference type="Pfam" id="PF00930"/>
    </source>
</evidence>
<evidence type="ECO:0000256" key="1">
    <source>
        <dbReference type="SAM" id="MobiDB-lite"/>
    </source>
</evidence>
<evidence type="ECO:0000313" key="5">
    <source>
        <dbReference type="Proteomes" id="UP000027982"/>
    </source>
</evidence>
<dbReference type="STRING" id="661478.OP10G_1744"/>
<dbReference type="PANTHER" id="PTHR11731:SF193">
    <property type="entry name" value="DIPEPTIDYL PEPTIDASE 9"/>
    <property type="match status" value="1"/>
</dbReference>
<dbReference type="PANTHER" id="PTHR11731">
    <property type="entry name" value="PROTEASE FAMILY S9B,C DIPEPTIDYL-PEPTIDASE IV-RELATED"/>
    <property type="match status" value="1"/>
</dbReference>
<dbReference type="KEGG" id="fgi:OP10G_1744"/>
<name>A0A068NP21_FIMGI</name>
<dbReference type="Pfam" id="PF00326">
    <property type="entry name" value="Peptidase_S9"/>
    <property type="match status" value="1"/>
</dbReference>
<dbReference type="EMBL" id="CP007139">
    <property type="protein sequence ID" value="AIE85112.1"/>
    <property type="molecule type" value="Genomic_DNA"/>
</dbReference>
<keyword evidence="5" id="KW-1185">Reference proteome</keyword>